<sequence>MILFKTMRADLTAPSKLLDYEKTSSFKYGARWNSQGTGALYFSSNVQNAMLELANYVDSPRMANASSVVAVYELSDNVALHEIIPDQLKDNWNTYPYPAELQLFGDSLLKNSCIDGIIAPSISINDDIARSKINAIRHSCYANIILDPTSSVMNTIRLIDTVKPIYSDRMFGLT</sequence>
<feature type="domain" description="RES" evidence="1">
    <location>
        <begin position="19"/>
        <end position="147"/>
    </location>
</feature>
<accession>A0A5B1C6H1</accession>
<dbReference type="Proteomes" id="UP000323225">
    <property type="component" value="Unassembled WGS sequence"/>
</dbReference>
<dbReference type="InterPro" id="IPR014914">
    <property type="entry name" value="RES_dom"/>
</dbReference>
<evidence type="ECO:0000313" key="3">
    <source>
        <dbReference type="Proteomes" id="UP000323225"/>
    </source>
</evidence>
<organism evidence="2 3">
    <name type="scientific">Vibrio cholerae</name>
    <dbReference type="NCBI Taxonomy" id="666"/>
    <lineage>
        <taxon>Bacteria</taxon>
        <taxon>Pseudomonadati</taxon>
        <taxon>Pseudomonadota</taxon>
        <taxon>Gammaproteobacteria</taxon>
        <taxon>Vibrionales</taxon>
        <taxon>Vibrionaceae</taxon>
        <taxon>Vibrio</taxon>
    </lineage>
</organism>
<protein>
    <submittedName>
        <fullName evidence="2">RES family NAD+ phosphorylase</fullName>
    </submittedName>
</protein>
<comment type="caution">
    <text evidence="2">The sequence shown here is derived from an EMBL/GenBank/DDBJ whole genome shotgun (WGS) entry which is preliminary data.</text>
</comment>
<reference evidence="2 3" key="1">
    <citation type="submission" date="2019-09" db="EMBL/GenBank/DDBJ databases">
        <authorList>
            <person name="Kritzky A."/>
            <person name="Schelkanova E.Y."/>
            <person name="Alkhova Z.V."/>
            <person name="Smirnova N.I."/>
        </authorList>
    </citation>
    <scope>NUCLEOTIDE SEQUENCE [LARGE SCALE GENOMIC DNA]</scope>
    <source>
        <strain evidence="2 3">M1526</strain>
    </source>
</reference>
<proteinExistence type="predicted"/>
<evidence type="ECO:0000259" key="1">
    <source>
        <dbReference type="SMART" id="SM00953"/>
    </source>
</evidence>
<dbReference type="SMART" id="SM00953">
    <property type="entry name" value="RES"/>
    <property type="match status" value="1"/>
</dbReference>
<dbReference type="EMBL" id="VUAA01000007">
    <property type="protein sequence ID" value="KAA1255193.1"/>
    <property type="molecule type" value="Genomic_DNA"/>
</dbReference>
<name>A0A5B1C6H1_VIBCL</name>
<dbReference type="Pfam" id="PF08808">
    <property type="entry name" value="RES"/>
    <property type="match status" value="1"/>
</dbReference>
<gene>
    <name evidence="2" type="ORF">F0M16_08220</name>
</gene>
<evidence type="ECO:0000313" key="2">
    <source>
        <dbReference type="EMBL" id="KAA1255193.1"/>
    </source>
</evidence>
<dbReference type="AlphaFoldDB" id="A0A5B1C6H1"/>